<organism evidence="1 2">
    <name type="scientific">Flemingia macrophylla</name>
    <dbReference type="NCBI Taxonomy" id="520843"/>
    <lineage>
        <taxon>Eukaryota</taxon>
        <taxon>Viridiplantae</taxon>
        <taxon>Streptophyta</taxon>
        <taxon>Embryophyta</taxon>
        <taxon>Tracheophyta</taxon>
        <taxon>Spermatophyta</taxon>
        <taxon>Magnoliopsida</taxon>
        <taxon>eudicotyledons</taxon>
        <taxon>Gunneridae</taxon>
        <taxon>Pentapetalae</taxon>
        <taxon>rosids</taxon>
        <taxon>fabids</taxon>
        <taxon>Fabales</taxon>
        <taxon>Fabaceae</taxon>
        <taxon>Papilionoideae</taxon>
        <taxon>50 kb inversion clade</taxon>
        <taxon>NPAAA clade</taxon>
        <taxon>indigoferoid/millettioid clade</taxon>
        <taxon>Phaseoleae</taxon>
        <taxon>Flemingia</taxon>
    </lineage>
</organism>
<reference evidence="1 2" key="1">
    <citation type="submission" date="2024-08" db="EMBL/GenBank/DDBJ databases">
        <title>Insights into the chromosomal genome structure of Flemingia macrophylla.</title>
        <authorList>
            <person name="Ding Y."/>
            <person name="Zhao Y."/>
            <person name="Bi W."/>
            <person name="Wu M."/>
            <person name="Zhao G."/>
            <person name="Gong Y."/>
            <person name="Li W."/>
            <person name="Zhang P."/>
        </authorList>
    </citation>
    <scope>NUCLEOTIDE SEQUENCE [LARGE SCALE GENOMIC DNA]</scope>
    <source>
        <strain evidence="1">DYQJB</strain>
        <tissue evidence="1">Leaf</tissue>
    </source>
</reference>
<dbReference type="AlphaFoldDB" id="A0ABD1L1I6"/>
<protein>
    <submittedName>
        <fullName evidence="1">Uncharacterized protein</fullName>
    </submittedName>
</protein>
<accession>A0ABD1L1I6</accession>
<comment type="caution">
    <text evidence="1">The sequence shown here is derived from an EMBL/GenBank/DDBJ whole genome shotgun (WGS) entry which is preliminary data.</text>
</comment>
<sequence>MLQLIGDPTIEMNTKIYYESSPQYVLRTVVMHTRTFPIKIFLSRNGRFRNDDYSLLNNGYSSDTPDIGDRLFGGKEEMDTSLTKIFNSSARMARSRFSDEE</sequence>
<dbReference type="Proteomes" id="UP001603857">
    <property type="component" value="Unassembled WGS sequence"/>
</dbReference>
<gene>
    <name evidence="1" type="ORF">Fmac_031241</name>
</gene>
<dbReference type="EMBL" id="JBGMDY010000011">
    <property type="protein sequence ID" value="KAL2317365.1"/>
    <property type="molecule type" value="Genomic_DNA"/>
</dbReference>
<evidence type="ECO:0000313" key="1">
    <source>
        <dbReference type="EMBL" id="KAL2317365.1"/>
    </source>
</evidence>
<name>A0ABD1L1I6_9FABA</name>
<evidence type="ECO:0000313" key="2">
    <source>
        <dbReference type="Proteomes" id="UP001603857"/>
    </source>
</evidence>
<proteinExistence type="predicted"/>
<keyword evidence="2" id="KW-1185">Reference proteome</keyword>